<evidence type="ECO:0000259" key="3">
    <source>
        <dbReference type="Pfam" id="PF01648"/>
    </source>
</evidence>
<dbReference type="GO" id="GO:0019878">
    <property type="term" value="P:lysine biosynthetic process via aminoadipic acid"/>
    <property type="evidence" value="ECO:0007669"/>
    <property type="project" value="TreeGrafter"/>
</dbReference>
<protein>
    <recommendedName>
        <fullName evidence="3">4'-phosphopantetheinyl transferase domain-containing protein</fullName>
    </recommendedName>
</protein>
<dbReference type="PANTHER" id="PTHR12215:SF10">
    <property type="entry name" value="L-AMINOADIPATE-SEMIALDEHYDE DEHYDROGENASE-PHOSPHOPANTETHEINYL TRANSFERASE"/>
    <property type="match status" value="1"/>
</dbReference>
<keyword evidence="2" id="KW-0808">Transferase</keyword>
<feature type="domain" description="4'-phosphopantetheinyl transferase" evidence="3">
    <location>
        <begin position="148"/>
        <end position="235"/>
    </location>
</feature>
<evidence type="ECO:0000313" key="5">
    <source>
        <dbReference type="Proteomes" id="UP000245059"/>
    </source>
</evidence>
<comment type="caution">
    <text evidence="4">The sequence shown here is derived from an EMBL/GenBank/DDBJ whole genome shotgun (WGS) entry which is preliminary data.</text>
</comment>
<dbReference type="PANTHER" id="PTHR12215">
    <property type="entry name" value="PHOSPHOPANTETHEINE TRANSFERASE"/>
    <property type="match status" value="1"/>
</dbReference>
<evidence type="ECO:0000313" key="4">
    <source>
        <dbReference type="EMBL" id="PWD84005.1"/>
    </source>
</evidence>
<dbReference type="GO" id="GO:0005829">
    <property type="term" value="C:cytosol"/>
    <property type="evidence" value="ECO:0007669"/>
    <property type="project" value="TreeGrafter"/>
</dbReference>
<proteinExistence type="inferred from homology"/>
<sequence length="310" mass="35556">MSHQGSMAPLIAVMEINPKTTAWAEWRYPQFLLPHLGEKRRLTYLMSRALLLSSLQRYYAPKLNGLPDIAYNKHQKPYFLNAPFHFNLTHTEDAVAVIILPHRTTHLEAHLEIQIETQIGRFETANFLPRGYYSDQNASLIGEKENIIGIDLESIQPRKSFAALLQRTFSPLEIAWILEPSTPRPLNRILHRIDLPASLTKAQQKRFFLLWSTKEAYLKADGRGLQGLKSLEIDPIEQALYGDLKAGKLYAGTRSFNNNIHSLALYLPQKSADHLTLTILDVESEREIFFTETIKWDLILSDMPKQHSSQ</sequence>
<reference evidence="5" key="1">
    <citation type="submission" date="2018-05" db="EMBL/GenBank/DDBJ databases">
        <title>Ignatzschineria dubaiensis sp. nov., isolated from necrotic foot tissues of dromedaries (Camelus dromedarius) and associated maggots in Dubai, United Arab Emirates.</title>
        <authorList>
            <person name="Tsang C.C."/>
            <person name="Tang J.Y.M."/>
            <person name="Fong J.Y.H."/>
            <person name="Kinne J."/>
            <person name="Lee H.H."/>
            <person name="Joseph M."/>
            <person name="Jose S."/>
            <person name="Schuster R.K."/>
            <person name="Tang Y."/>
            <person name="Sivakumar S."/>
            <person name="Chen J.H.K."/>
            <person name="Teng J.L.L."/>
            <person name="Lau S.K.P."/>
            <person name="Wernery U."/>
            <person name="Woo P.C.Y."/>
        </authorList>
    </citation>
    <scope>NUCLEOTIDE SEQUENCE [LARGE SCALE GENOMIC DNA]</scope>
    <source>
        <strain evidence="5">UAE-HKU57</strain>
    </source>
</reference>
<organism evidence="4 5">
    <name type="scientific">Ignatzschineria cameli</name>
    <dbReference type="NCBI Taxonomy" id="2182793"/>
    <lineage>
        <taxon>Bacteria</taxon>
        <taxon>Pseudomonadati</taxon>
        <taxon>Pseudomonadota</taxon>
        <taxon>Gammaproteobacteria</taxon>
        <taxon>Cardiobacteriales</taxon>
        <taxon>Ignatzschineriaceae</taxon>
        <taxon>Ignatzschineria</taxon>
    </lineage>
</organism>
<dbReference type="Pfam" id="PF01648">
    <property type="entry name" value="ACPS"/>
    <property type="match status" value="1"/>
</dbReference>
<dbReference type="InterPro" id="IPR050559">
    <property type="entry name" value="P-Pant_transferase_sf"/>
</dbReference>
<dbReference type="SUPFAM" id="SSF56214">
    <property type="entry name" value="4'-phosphopantetheinyl transferase"/>
    <property type="match status" value="2"/>
</dbReference>
<dbReference type="EMBL" id="QEWW01000006">
    <property type="protein sequence ID" value="PWD84005.1"/>
    <property type="molecule type" value="Genomic_DNA"/>
</dbReference>
<gene>
    <name evidence="4" type="ORF">DC077_08315</name>
</gene>
<dbReference type="AlphaFoldDB" id="A0A2U2ALD3"/>
<dbReference type="GO" id="GO:0000287">
    <property type="term" value="F:magnesium ion binding"/>
    <property type="evidence" value="ECO:0007669"/>
    <property type="project" value="InterPro"/>
</dbReference>
<dbReference type="Proteomes" id="UP000245059">
    <property type="component" value="Unassembled WGS sequence"/>
</dbReference>
<dbReference type="GO" id="GO:0008897">
    <property type="term" value="F:holo-[acyl-carrier-protein] synthase activity"/>
    <property type="evidence" value="ECO:0007669"/>
    <property type="project" value="InterPro"/>
</dbReference>
<name>A0A2U2ALD3_9GAMM</name>
<evidence type="ECO:0000256" key="2">
    <source>
        <dbReference type="ARBA" id="ARBA00022679"/>
    </source>
</evidence>
<comment type="similarity">
    <text evidence="1">Belongs to the P-Pant transferase superfamily. Gsp/Sfp/HetI/AcpT family.</text>
</comment>
<dbReference type="RefSeq" id="WP_109217939.1">
    <property type="nucleotide sequence ID" value="NZ_QEWW01000006.1"/>
</dbReference>
<evidence type="ECO:0000256" key="1">
    <source>
        <dbReference type="ARBA" id="ARBA00010990"/>
    </source>
</evidence>
<dbReference type="InterPro" id="IPR008278">
    <property type="entry name" value="4-PPantetheinyl_Trfase_dom"/>
</dbReference>
<dbReference type="InterPro" id="IPR037143">
    <property type="entry name" value="4-PPantetheinyl_Trfase_dom_sf"/>
</dbReference>
<accession>A0A2U2ALD3</accession>
<dbReference type="Gene3D" id="3.90.470.20">
    <property type="entry name" value="4'-phosphopantetheinyl transferase domain"/>
    <property type="match status" value="2"/>
</dbReference>